<proteinExistence type="predicted"/>
<evidence type="ECO:0000313" key="6">
    <source>
        <dbReference type="Proteomes" id="UP000264589"/>
    </source>
</evidence>
<dbReference type="GO" id="GO:0000155">
    <property type="term" value="F:phosphorelay sensor kinase activity"/>
    <property type="evidence" value="ECO:0007669"/>
    <property type="project" value="TreeGrafter"/>
</dbReference>
<name>A0A371RKJ0_9PROT</name>
<accession>A0A371RKJ0</accession>
<dbReference type="Pfam" id="PF00072">
    <property type="entry name" value="Response_reg"/>
    <property type="match status" value="1"/>
</dbReference>
<dbReference type="InterPro" id="IPR036890">
    <property type="entry name" value="HATPase_C_sf"/>
</dbReference>
<evidence type="ECO:0000313" key="5">
    <source>
        <dbReference type="EMBL" id="RFB05973.1"/>
    </source>
</evidence>
<feature type="domain" description="Response regulatory" evidence="4">
    <location>
        <begin position="19"/>
        <end position="134"/>
    </location>
</feature>
<dbReference type="AlphaFoldDB" id="A0A371RKJ0"/>
<gene>
    <name evidence="5" type="ORF">DX908_12295</name>
</gene>
<dbReference type="InParanoid" id="A0A371RKJ0"/>
<organism evidence="5 6">
    <name type="scientific">Parvularcula marina</name>
    <dbReference type="NCBI Taxonomy" id="2292771"/>
    <lineage>
        <taxon>Bacteria</taxon>
        <taxon>Pseudomonadati</taxon>
        <taxon>Pseudomonadota</taxon>
        <taxon>Alphaproteobacteria</taxon>
        <taxon>Parvularculales</taxon>
        <taxon>Parvularculaceae</taxon>
        <taxon>Parvularcula</taxon>
    </lineage>
</organism>
<dbReference type="Pfam" id="PF02518">
    <property type="entry name" value="HATPase_c"/>
    <property type="match status" value="1"/>
</dbReference>
<dbReference type="SMART" id="SM00448">
    <property type="entry name" value="REC"/>
    <property type="match status" value="1"/>
</dbReference>
<dbReference type="CDD" id="cd17569">
    <property type="entry name" value="REC_HupR-like"/>
    <property type="match status" value="1"/>
</dbReference>
<dbReference type="SMART" id="SM00387">
    <property type="entry name" value="HATPase_c"/>
    <property type="match status" value="1"/>
</dbReference>
<dbReference type="EMBL" id="QUQO01000001">
    <property type="protein sequence ID" value="RFB05973.1"/>
    <property type="molecule type" value="Genomic_DNA"/>
</dbReference>
<evidence type="ECO:0000256" key="1">
    <source>
        <dbReference type="ARBA" id="ARBA00022553"/>
    </source>
</evidence>
<dbReference type="SUPFAM" id="SSF55874">
    <property type="entry name" value="ATPase domain of HSP90 chaperone/DNA topoisomerase II/histidine kinase"/>
    <property type="match status" value="1"/>
</dbReference>
<feature type="domain" description="Histidine kinase" evidence="3">
    <location>
        <begin position="167"/>
        <end position="384"/>
    </location>
</feature>
<dbReference type="PROSITE" id="PS50110">
    <property type="entry name" value="RESPONSE_REGULATORY"/>
    <property type="match status" value="1"/>
</dbReference>
<dbReference type="Gene3D" id="3.30.565.10">
    <property type="entry name" value="Histidine kinase-like ATPase, C-terminal domain"/>
    <property type="match status" value="1"/>
</dbReference>
<dbReference type="SUPFAM" id="SSF52172">
    <property type="entry name" value="CheY-like"/>
    <property type="match status" value="1"/>
</dbReference>
<keyword evidence="1 2" id="KW-0597">Phosphoprotein</keyword>
<evidence type="ECO:0000256" key="2">
    <source>
        <dbReference type="PROSITE-ProRule" id="PRU00169"/>
    </source>
</evidence>
<protein>
    <submittedName>
        <fullName evidence="5">Response regulator</fullName>
    </submittedName>
</protein>
<comment type="caution">
    <text evidence="5">The sequence shown here is derived from an EMBL/GenBank/DDBJ whole genome shotgun (WGS) entry which is preliminary data.</text>
</comment>
<dbReference type="InterPro" id="IPR003594">
    <property type="entry name" value="HATPase_dom"/>
</dbReference>
<dbReference type="InterPro" id="IPR005467">
    <property type="entry name" value="His_kinase_dom"/>
</dbReference>
<reference evidence="5 6" key="1">
    <citation type="submission" date="2018-08" db="EMBL/GenBank/DDBJ databases">
        <title>Parvularcula sp. SM1705, isolated from surface water of the South Sea China.</title>
        <authorList>
            <person name="Sun L."/>
        </authorList>
    </citation>
    <scope>NUCLEOTIDE SEQUENCE [LARGE SCALE GENOMIC DNA]</scope>
    <source>
        <strain evidence="5 6">SM1705</strain>
    </source>
</reference>
<dbReference type="PANTHER" id="PTHR43547">
    <property type="entry name" value="TWO-COMPONENT HISTIDINE KINASE"/>
    <property type="match status" value="1"/>
</dbReference>
<dbReference type="PROSITE" id="PS50109">
    <property type="entry name" value="HIS_KIN"/>
    <property type="match status" value="1"/>
</dbReference>
<feature type="modified residue" description="4-aspartylphosphate" evidence="2">
    <location>
        <position position="68"/>
    </location>
</feature>
<dbReference type="InterPro" id="IPR001789">
    <property type="entry name" value="Sig_transdc_resp-reg_receiver"/>
</dbReference>
<dbReference type="Proteomes" id="UP000264589">
    <property type="component" value="Unassembled WGS sequence"/>
</dbReference>
<keyword evidence="6" id="KW-1185">Reference proteome</keyword>
<dbReference type="InterPro" id="IPR011006">
    <property type="entry name" value="CheY-like_superfamily"/>
</dbReference>
<dbReference type="PANTHER" id="PTHR43547:SF2">
    <property type="entry name" value="HYBRID SIGNAL TRANSDUCTION HISTIDINE KINASE C"/>
    <property type="match status" value="1"/>
</dbReference>
<evidence type="ECO:0000259" key="4">
    <source>
        <dbReference type="PROSITE" id="PS50110"/>
    </source>
</evidence>
<sequence length="392" mass="43524">MSWKKSFLRRNMMSQQRSKVLLVDDEPRLLSALRRRLASDFDILTAESGPLALDILATDEEVGIVVADMQMPEMNGIELLTRLREEYPQIRRIMLTGNSDQETAIAAINEGAVMRFLRKPCDADELRKILNQGFEELKFMSQGSIEGQKEDTTEADHASTRRAFINLLNAELSTPVSDLVRAVTELSDADDAFDPLSTLTRVRDRGEYMLMLVGRLIEFARLPHLSEKDDTSPHCEIVSIVADEVEQLRGLANEKKVTLSLDARRRKAAALAKGQEVRLALRELIENAIKFSHRGEHVSVLLHVEQDEVRIMVADSGRGLTESVAHVANSPLYVDKDGHAKLHEGMGFGLALVSTIAKLNHAKFHIAPREGGGTSAAIGFRRPVTTQATNLG</sequence>
<evidence type="ECO:0000259" key="3">
    <source>
        <dbReference type="PROSITE" id="PS50109"/>
    </source>
</evidence>
<dbReference type="Gene3D" id="3.40.50.2300">
    <property type="match status" value="1"/>
</dbReference>